<comment type="caution">
    <text evidence="1">The sequence shown here is derived from an EMBL/GenBank/DDBJ whole genome shotgun (WGS) entry which is preliminary data.</text>
</comment>
<evidence type="ECO:0000313" key="2">
    <source>
        <dbReference type="Proteomes" id="UP000240971"/>
    </source>
</evidence>
<protein>
    <submittedName>
        <fullName evidence="1">YD repeat-containing protein</fullName>
    </submittedName>
</protein>
<proteinExistence type="predicted"/>
<keyword evidence="2" id="KW-1185">Reference proteome</keyword>
<organism evidence="1 2">
    <name type="scientific">Chitinophaga niastensis</name>
    <dbReference type="NCBI Taxonomy" id="536980"/>
    <lineage>
        <taxon>Bacteria</taxon>
        <taxon>Pseudomonadati</taxon>
        <taxon>Bacteroidota</taxon>
        <taxon>Chitinophagia</taxon>
        <taxon>Chitinophagales</taxon>
        <taxon>Chitinophagaceae</taxon>
        <taxon>Chitinophaga</taxon>
    </lineage>
</organism>
<gene>
    <name evidence="1" type="ORF">CLV51_102270</name>
</gene>
<evidence type="ECO:0000313" key="1">
    <source>
        <dbReference type="EMBL" id="PSL47423.1"/>
    </source>
</evidence>
<sequence>MNNIYLFYPIDMIYQFLSRKIKRTILFFVCLASMLIGNINPAFSQVRTLTATSPGGTNYNFNPNAFYPPPVNAATINKGGDVNVNLASGTPNVGIPLFNIKSRFLNLPVTLNYASNGIKVNELAGIAGLGWSLNYGGVVNRTCFGLPDEERSSVQMNNFTKTTFSVDRPTLDYLNNAIDKESDVFDFSVNGMISGKFIFGNDGKAILLEDKNYKVVTSLSSIRNGIEIIDEKGIHYSFNVCDTSTFTKVGTYCADGAAGRAKKFGNAWYLSSIIQPGQDTITFQYMDNYHSYLVDVSETESIVMASTLWACTNGSSGFGCPKYSSTFDNCFTNQTINSKLLTQINFTNGYLRFDYNANDVIRKDITGGATLTDISLINNKGDIIRHAGFSFTYFKSPSFGTFLRNNGMLDSTLIYRLVLDKLNITQSFESTTPSYNYSFSYLQGNALPARLSGSQDFYGYNNGKDNPYLLTSITDQYPQSDYYLLGYPARFGDRTPDTKKMQYGLLNKVVYPTGGYDTITYDFNKTKEQYIDDHKAVYSAGVIGTGLNTVQENNGVITLPYKQTINVDFKVTSTDPNQPNTRNQGTLYIYSREQGDITVYTRTYMPLNNGQTASDIQLDSGTYDIRILSQGAVISSVVGIKYFSQKPETLYRDVPLGGVSVAAITNCDNITNTAVKKSYNYMYKEDGRYSTFRILKDPKYMQSSNIPAFISCTNTQDCLGSESCTYLVHTNNTNTPTTVSGSNTCYHESVIETVTGADNIDRSVEYRYKYNSILYPGVINGSIANTPYGILPDFLIGDTLTTYYAVDKNTANRTVQKIIKKTYEENYQRIVDNYNVKKVYTVPCQFEPPQPVEFGAYYINNYPIYFQQKKLLSTMETDYALNGNGYLQSSVTNNYNTTPYTLIKESISQSSKGETLNSAFKYYWELNSNALSDTIKNRNNIALPADVTASRNGNVQTHNTVDYKFQDNNNLIVQPYRYVTELAGQPLKTQYDITGFDPYGNVQEVVKDGFVNSYLWDYNSCLMVASTVNAGKQSVSYTSFEADNNGGWIVSGNQRNSTDAITGLYSYSLSSGSITQPALPLNVEYIITFWAKGGTVNINGVQATAKTQRMGWTEYEYKFTPVNNNLTIAGTALIDELRLYPSSAQMTTYTYAPLVGINSQCDAQNKIVYYSYDPLGRLKTITDQDGKIIKQYDYQYQATITQ</sequence>
<dbReference type="EMBL" id="PYAW01000002">
    <property type="protein sequence ID" value="PSL47423.1"/>
    <property type="molecule type" value="Genomic_DNA"/>
</dbReference>
<name>A0A2P8HMI6_CHINA</name>
<dbReference type="Proteomes" id="UP000240971">
    <property type="component" value="Unassembled WGS sequence"/>
</dbReference>
<accession>A0A2P8HMI6</accession>
<reference evidence="1 2" key="1">
    <citation type="submission" date="2018-03" db="EMBL/GenBank/DDBJ databases">
        <title>Genomic Encyclopedia of Archaeal and Bacterial Type Strains, Phase II (KMG-II): from individual species to whole genera.</title>
        <authorList>
            <person name="Goeker M."/>
        </authorList>
    </citation>
    <scope>NUCLEOTIDE SEQUENCE [LARGE SCALE GENOMIC DNA]</scope>
    <source>
        <strain evidence="1 2">DSM 24859</strain>
    </source>
</reference>
<dbReference type="AlphaFoldDB" id="A0A2P8HMI6"/>